<dbReference type="Pfam" id="PF02645">
    <property type="entry name" value="DegV"/>
    <property type="match status" value="1"/>
</dbReference>
<dbReference type="NCBIfam" id="TIGR00762">
    <property type="entry name" value="DegV"/>
    <property type="match status" value="1"/>
</dbReference>
<dbReference type="GO" id="GO:0008289">
    <property type="term" value="F:lipid binding"/>
    <property type="evidence" value="ECO:0007669"/>
    <property type="project" value="UniProtKB-KW"/>
</dbReference>
<comment type="caution">
    <text evidence="2">The sequence shown here is derived from an EMBL/GenBank/DDBJ whole genome shotgun (WGS) entry which is preliminary data.</text>
</comment>
<organism evidence="2 4">
    <name type="scientific">Catenibacterium mitsuokai</name>
    <dbReference type="NCBI Taxonomy" id="100886"/>
    <lineage>
        <taxon>Bacteria</taxon>
        <taxon>Bacillati</taxon>
        <taxon>Bacillota</taxon>
        <taxon>Erysipelotrichia</taxon>
        <taxon>Erysipelotrichales</taxon>
        <taxon>Coprobacillaceae</taxon>
        <taxon>Catenibacterium</taxon>
    </lineage>
</organism>
<reference evidence="2 5" key="1">
    <citation type="submission" date="2021-06" db="EMBL/GenBank/DDBJ databases">
        <title>Collection of gut derived symbiotic bacterial strains cultured from healthy donors.</title>
        <authorList>
            <person name="Lin H."/>
            <person name="Littmann E."/>
            <person name="Pamer E.G."/>
        </authorList>
    </citation>
    <scope>NUCLEOTIDE SEQUENCE</scope>
    <source>
        <strain evidence="3 5">MSK.21.70</strain>
        <strain evidence="2">MSK.21.82</strain>
    </source>
</reference>
<gene>
    <name evidence="2" type="ORF">KSV97_01520</name>
    <name evidence="3" type="ORF">KSW06_01535</name>
</gene>
<evidence type="ECO:0000256" key="1">
    <source>
        <dbReference type="ARBA" id="ARBA00023121"/>
    </source>
</evidence>
<evidence type="ECO:0000313" key="2">
    <source>
        <dbReference type="EMBL" id="MBV3381923.1"/>
    </source>
</evidence>
<keyword evidence="5" id="KW-1185">Reference proteome</keyword>
<dbReference type="PANTHER" id="PTHR33434:SF2">
    <property type="entry name" value="FATTY ACID-BINDING PROTEIN TM_1468"/>
    <property type="match status" value="1"/>
</dbReference>
<evidence type="ECO:0000313" key="3">
    <source>
        <dbReference type="EMBL" id="MBV3391948.1"/>
    </source>
</evidence>
<sequence length="276" mass="30626">MKRKIIADSSCDMWELNGVDFAVAPLTISTDNKHYVDNQELDVHLMSEELASYKGTSHTACPSVGSWLDCYEGFDEVFVVTLTGSMSGTYNSAMTAKGIYEEENENVKVHVFDSLSTGPEMRLLIEKLKEMIEEDLPFEEIVEKGQDYLNHTRLFFALKSLHNFAMNGRVSKAVASAIGVLNISIFATASEEGTIQQISKCRGEKKVVKSMIEHLENAGYHGGKIRISHADNLKLAHSVRDKILELYPHADIIVYPMGGLCTYYAEIGGLLVGCEC</sequence>
<dbReference type="EMBL" id="JAHOEF010000005">
    <property type="protein sequence ID" value="MBV3381923.1"/>
    <property type="molecule type" value="Genomic_DNA"/>
</dbReference>
<dbReference type="RefSeq" id="WP_217746992.1">
    <property type="nucleotide sequence ID" value="NZ_JAHOEB010000005.1"/>
</dbReference>
<dbReference type="EMBL" id="JAHOEL010000005">
    <property type="protein sequence ID" value="MBV3391948.1"/>
    <property type="molecule type" value="Genomic_DNA"/>
</dbReference>
<keyword evidence="1" id="KW-0446">Lipid-binding</keyword>
<dbReference type="Proteomes" id="UP001196408">
    <property type="component" value="Unassembled WGS sequence"/>
</dbReference>
<name>A0AAW4MTM7_9FIRM</name>
<evidence type="ECO:0000313" key="5">
    <source>
        <dbReference type="Proteomes" id="UP001197492"/>
    </source>
</evidence>
<protein>
    <submittedName>
        <fullName evidence="2">DegV family protein</fullName>
    </submittedName>
</protein>
<proteinExistence type="predicted"/>
<dbReference type="PROSITE" id="PS51482">
    <property type="entry name" value="DEGV"/>
    <property type="match status" value="1"/>
</dbReference>
<dbReference type="AlphaFoldDB" id="A0AAW4MTM7"/>
<evidence type="ECO:0000313" key="4">
    <source>
        <dbReference type="Proteomes" id="UP001196408"/>
    </source>
</evidence>
<dbReference type="InterPro" id="IPR050270">
    <property type="entry name" value="DegV_domain_contain"/>
</dbReference>
<dbReference type="Proteomes" id="UP001197492">
    <property type="component" value="Unassembled WGS sequence"/>
</dbReference>
<dbReference type="PANTHER" id="PTHR33434">
    <property type="entry name" value="DEGV DOMAIN-CONTAINING PROTEIN DR_1986-RELATED"/>
    <property type="match status" value="1"/>
</dbReference>
<accession>A0AAW4MTM7</accession>
<dbReference type="InterPro" id="IPR003797">
    <property type="entry name" value="DegV"/>
</dbReference>